<evidence type="ECO:0000256" key="4">
    <source>
        <dbReference type="SAM" id="MobiDB-lite"/>
    </source>
</evidence>
<dbReference type="Pfam" id="PF00436">
    <property type="entry name" value="SSB"/>
    <property type="match status" value="1"/>
</dbReference>
<sequence length="182" mass="19833">MNLNKAFVLGNVTRDPEVRALPSGQQVTSFGIATNRFYTDSSGQKKQDVEFHNVVAFGKLADISSRYLTKGSLVLIEGRIKTRNWQNSAGIKQYRTEIIADSLQLGPRGTGGAGEGTQGGYSKQFSDQNANTPKPFDSAQGRSEDIPIIEENYTPPATFANNDTPSMPQGNSDEIDVKDIPF</sequence>
<feature type="compositionally biased region" description="Gly residues" evidence="4">
    <location>
        <begin position="108"/>
        <end position="119"/>
    </location>
</feature>
<protein>
    <recommendedName>
        <fullName evidence="2 3">Single-stranded DNA-binding protein</fullName>
        <shortName evidence="2">SSB</shortName>
    </recommendedName>
</protein>
<keyword evidence="1 2" id="KW-0238">DNA-binding</keyword>
<dbReference type="PIRSF" id="PIRSF002070">
    <property type="entry name" value="SSB"/>
    <property type="match status" value="1"/>
</dbReference>
<dbReference type="AlphaFoldDB" id="A0A1G2HYH4"/>
<evidence type="ECO:0000313" key="5">
    <source>
        <dbReference type="EMBL" id="OGZ66868.1"/>
    </source>
</evidence>
<name>A0A1G2HYH4_9BACT</name>
<dbReference type="InterPro" id="IPR012340">
    <property type="entry name" value="NA-bd_OB-fold"/>
</dbReference>
<dbReference type="Proteomes" id="UP000178380">
    <property type="component" value="Unassembled WGS sequence"/>
</dbReference>
<dbReference type="GO" id="GO:0006260">
    <property type="term" value="P:DNA replication"/>
    <property type="evidence" value="ECO:0007669"/>
    <property type="project" value="InterPro"/>
</dbReference>
<organism evidence="5 6">
    <name type="scientific">Candidatus Staskawiczbacteria bacterium RIFCSPHIGHO2_02_FULL_34_10</name>
    <dbReference type="NCBI Taxonomy" id="1802205"/>
    <lineage>
        <taxon>Bacteria</taxon>
        <taxon>Candidatus Staskawicziibacteriota</taxon>
    </lineage>
</organism>
<feature type="compositionally biased region" description="Polar residues" evidence="4">
    <location>
        <begin position="121"/>
        <end position="132"/>
    </location>
</feature>
<gene>
    <name evidence="5" type="ORF">A3C58_02440</name>
</gene>
<comment type="subunit">
    <text evidence="2">Homotetramer.</text>
</comment>
<dbReference type="GO" id="GO:0003697">
    <property type="term" value="F:single-stranded DNA binding"/>
    <property type="evidence" value="ECO:0007669"/>
    <property type="project" value="UniProtKB-UniRule"/>
</dbReference>
<dbReference type="EMBL" id="MHOR01000022">
    <property type="protein sequence ID" value="OGZ66868.1"/>
    <property type="molecule type" value="Genomic_DNA"/>
</dbReference>
<dbReference type="PROSITE" id="PS50935">
    <property type="entry name" value="SSB"/>
    <property type="match status" value="1"/>
</dbReference>
<evidence type="ECO:0000256" key="2">
    <source>
        <dbReference type="HAMAP-Rule" id="MF_00984"/>
    </source>
</evidence>
<dbReference type="PANTHER" id="PTHR10302">
    <property type="entry name" value="SINGLE-STRANDED DNA-BINDING PROTEIN"/>
    <property type="match status" value="1"/>
</dbReference>
<dbReference type="GO" id="GO:0009295">
    <property type="term" value="C:nucleoid"/>
    <property type="evidence" value="ECO:0007669"/>
    <property type="project" value="TreeGrafter"/>
</dbReference>
<dbReference type="HAMAP" id="MF_00984">
    <property type="entry name" value="SSB"/>
    <property type="match status" value="1"/>
</dbReference>
<proteinExistence type="inferred from homology"/>
<feature type="compositionally biased region" description="Polar residues" evidence="4">
    <location>
        <begin position="159"/>
        <end position="172"/>
    </location>
</feature>
<comment type="caution">
    <text evidence="2">Lacks conserved residue(s) required for the propagation of feature annotation.</text>
</comment>
<evidence type="ECO:0000313" key="6">
    <source>
        <dbReference type="Proteomes" id="UP000178380"/>
    </source>
</evidence>
<dbReference type="Gene3D" id="2.40.50.140">
    <property type="entry name" value="Nucleic acid-binding proteins"/>
    <property type="match status" value="1"/>
</dbReference>
<feature type="region of interest" description="Disordered" evidence="4">
    <location>
        <begin position="105"/>
        <end position="182"/>
    </location>
</feature>
<accession>A0A1G2HYH4</accession>
<evidence type="ECO:0000256" key="1">
    <source>
        <dbReference type="ARBA" id="ARBA00023125"/>
    </source>
</evidence>
<reference evidence="5 6" key="1">
    <citation type="journal article" date="2016" name="Nat. Commun.">
        <title>Thousands of microbial genomes shed light on interconnected biogeochemical processes in an aquifer system.</title>
        <authorList>
            <person name="Anantharaman K."/>
            <person name="Brown C.T."/>
            <person name="Hug L.A."/>
            <person name="Sharon I."/>
            <person name="Castelle C.J."/>
            <person name="Probst A.J."/>
            <person name="Thomas B.C."/>
            <person name="Singh A."/>
            <person name="Wilkins M.J."/>
            <person name="Karaoz U."/>
            <person name="Brodie E.L."/>
            <person name="Williams K.H."/>
            <person name="Hubbard S.S."/>
            <person name="Banfield J.F."/>
        </authorList>
    </citation>
    <scope>NUCLEOTIDE SEQUENCE [LARGE SCALE GENOMIC DNA]</scope>
</reference>
<dbReference type="CDD" id="cd04496">
    <property type="entry name" value="SSB_OBF"/>
    <property type="match status" value="1"/>
</dbReference>
<evidence type="ECO:0000256" key="3">
    <source>
        <dbReference type="PIRNR" id="PIRNR002070"/>
    </source>
</evidence>
<dbReference type="InterPro" id="IPR011344">
    <property type="entry name" value="ssDNA-bd"/>
</dbReference>
<dbReference type="InterPro" id="IPR000424">
    <property type="entry name" value="Primosome_PriB/ssb"/>
</dbReference>
<dbReference type="STRING" id="1802205.A3C58_02440"/>
<dbReference type="SUPFAM" id="SSF50249">
    <property type="entry name" value="Nucleic acid-binding proteins"/>
    <property type="match status" value="1"/>
</dbReference>
<dbReference type="PANTHER" id="PTHR10302:SF27">
    <property type="entry name" value="SINGLE-STRANDED DNA-BINDING PROTEIN"/>
    <property type="match status" value="1"/>
</dbReference>
<comment type="caution">
    <text evidence="5">The sequence shown here is derived from an EMBL/GenBank/DDBJ whole genome shotgun (WGS) entry which is preliminary data.</text>
</comment>
<dbReference type="NCBIfam" id="TIGR00621">
    <property type="entry name" value="ssb"/>
    <property type="match status" value="1"/>
</dbReference>